<keyword evidence="2" id="KW-1185">Reference proteome</keyword>
<proteinExistence type="predicted"/>
<name>C7N641_SLAHD</name>
<dbReference type="HOGENOM" id="CLU_1625952_0_0_11"/>
<evidence type="ECO:0000313" key="1">
    <source>
        <dbReference type="EMBL" id="ACV22376.1"/>
    </source>
</evidence>
<dbReference type="KEGG" id="shi:Shel_13530"/>
<dbReference type="RefSeq" id="WP_012798478.1">
    <property type="nucleotide sequence ID" value="NC_013165.1"/>
</dbReference>
<gene>
    <name evidence="1" type="ordered locus">Shel_13530</name>
</gene>
<organism evidence="1 2">
    <name type="scientific">Slackia heliotrinireducens (strain ATCC 29202 / DSM 20476 / NCTC 11029 / RHS 1)</name>
    <name type="common">Peptococcus heliotrinreducens</name>
    <dbReference type="NCBI Taxonomy" id="471855"/>
    <lineage>
        <taxon>Bacteria</taxon>
        <taxon>Bacillati</taxon>
        <taxon>Actinomycetota</taxon>
        <taxon>Coriobacteriia</taxon>
        <taxon>Eggerthellales</taxon>
        <taxon>Eggerthellaceae</taxon>
        <taxon>Slackia</taxon>
    </lineage>
</organism>
<evidence type="ECO:0000313" key="2">
    <source>
        <dbReference type="Proteomes" id="UP000002026"/>
    </source>
</evidence>
<dbReference type="Proteomes" id="UP000002026">
    <property type="component" value="Chromosome"/>
</dbReference>
<dbReference type="EMBL" id="CP001684">
    <property type="protein sequence ID" value="ACV22376.1"/>
    <property type="molecule type" value="Genomic_DNA"/>
</dbReference>
<sequence>MIVDKAVIEASEDFAWDMPDTEWIPTGRSSAILYVRRDYGCLAVSLHLQKHTVDVLVSPAFMLPDIGFIHDSIRHFLFQPNDFVPECEGDFADIMPVMRTGELTWTKTVFRNRDIIRNTIQEGIDLFDNAMPHIMEFVRQQCRGGMTQLSPCVFDDTSCIDIF</sequence>
<accession>C7N641</accession>
<protein>
    <submittedName>
        <fullName evidence="1">Uncharacterized protein</fullName>
    </submittedName>
</protein>
<reference evidence="1 2" key="1">
    <citation type="journal article" date="2009" name="Stand. Genomic Sci.">
        <title>Complete genome sequence of Slackia heliotrinireducens type strain (RHS 1).</title>
        <authorList>
            <person name="Pukall R."/>
            <person name="Lapidus A."/>
            <person name="Nolan M."/>
            <person name="Copeland A."/>
            <person name="Glavina Del Rio T."/>
            <person name="Lucas S."/>
            <person name="Chen F."/>
            <person name="Tice H."/>
            <person name="Cheng J.F."/>
            <person name="Chertkov O."/>
            <person name="Bruce D."/>
            <person name="Goodwin L."/>
            <person name="Kuske C."/>
            <person name="Brettin T."/>
            <person name="Detter J.C."/>
            <person name="Han C."/>
            <person name="Pitluck S."/>
            <person name="Pati A."/>
            <person name="Mavrommatis K."/>
            <person name="Ivanova N."/>
            <person name="Ovchinnikova G."/>
            <person name="Chen A."/>
            <person name="Palaniappan K."/>
            <person name="Schneider S."/>
            <person name="Rohde M."/>
            <person name="Chain P."/>
            <person name="D'haeseleer P."/>
            <person name="Goker M."/>
            <person name="Bristow J."/>
            <person name="Eisen J.A."/>
            <person name="Markowitz V."/>
            <person name="Kyrpides N.C."/>
            <person name="Klenk H.P."/>
            <person name="Hugenholtz P."/>
        </authorList>
    </citation>
    <scope>NUCLEOTIDE SEQUENCE [LARGE SCALE GENOMIC DNA]</scope>
    <source>
        <strain evidence="2">ATCC 29202 / DSM 20476 / NCTC 11029 / RHS 1</strain>
    </source>
</reference>
<dbReference type="AlphaFoldDB" id="C7N641"/>
<dbReference type="STRING" id="471855.Shel_13530"/>